<dbReference type="EMBL" id="CM040473">
    <property type="protein sequence ID" value="MCI4389954.1"/>
    <property type="molecule type" value="Genomic_DNA"/>
</dbReference>
<gene>
    <name evidence="1" type="ORF">PGIGA_G00116990</name>
</gene>
<keyword evidence="2" id="KW-1185">Reference proteome</keyword>
<organism evidence="1 2">
    <name type="scientific">Pangasianodon gigas</name>
    <name type="common">Mekong giant catfish</name>
    <name type="synonym">Pangasius gigas</name>
    <dbReference type="NCBI Taxonomy" id="30993"/>
    <lineage>
        <taxon>Eukaryota</taxon>
        <taxon>Metazoa</taxon>
        <taxon>Chordata</taxon>
        <taxon>Craniata</taxon>
        <taxon>Vertebrata</taxon>
        <taxon>Euteleostomi</taxon>
        <taxon>Actinopterygii</taxon>
        <taxon>Neopterygii</taxon>
        <taxon>Teleostei</taxon>
        <taxon>Ostariophysi</taxon>
        <taxon>Siluriformes</taxon>
        <taxon>Pangasiidae</taxon>
        <taxon>Pangasianodon</taxon>
    </lineage>
</organism>
<dbReference type="Proteomes" id="UP000829447">
    <property type="component" value="Linkage Group LG20"/>
</dbReference>
<proteinExistence type="predicted"/>
<comment type="caution">
    <text evidence="1">The sequence shown here is derived from an EMBL/GenBank/DDBJ whole genome shotgun (WGS) entry which is preliminary data.</text>
</comment>
<name>A0ACC5XFC8_PANGG</name>
<protein>
    <submittedName>
        <fullName evidence="1">Uncharacterized protein</fullName>
    </submittedName>
</protein>
<evidence type="ECO:0000313" key="1">
    <source>
        <dbReference type="EMBL" id="MCI4389954.1"/>
    </source>
</evidence>
<accession>A0ACC5XFC8</accession>
<sequence>MESVFFSALLLSATLQESSVFVGSQTTPNTTAPVSTPQAPGFVDLPVWVEVLESTVPRSVITQFQIHSSSPDPELHILSVTPHAAVFETPMVNPTNISDIFTAQIVLNSSVDYEQVRLYSVRLGIVSASGYIQQSFHVHIIDVNEPPECETQFQFPGVEVRVPEDASPFGPLYTVLARDQDENDTITFEISQALPVSTIRRFQIDGRGRITSNQTFDYQNGPREFSLSVVVRDRQASNCSGTVRIKVLKVYTQPLDFLLPVQNVSLLENQGAGAAVATVRADPNVSAVFYTFVKSYPPYKIGREDGVIRTAYNLDLEADRTLTQTVLLVRAVSVLEDRSGTATVTVNVLDVNEHPPFCSPSVIILTVPETTEVGRSLGSITCLDIDVTNHSVSLTLIENDVSRFRFRLRDGQLQVNSSLDYDIEGVAANHFQYEATILATDSGSPALSTEVQVLITVTPVNEFDPQVVSPLVLPVPEDSQRGTVVAVVEAVDQDWPFHAIRLSIAEGHALFSIDPIGGQLYLRSELDFEEKHFHTVKVQAVDFDQDVDRTNQRTSVTDITIQVQNVNDNAPVCDPVSYESTIFSTLAAGVGIITLTCTDADGDALTATITNGAVVDRFQMNGLTLSSRNVFSFVPDGVYDDIWYEVTVRVSDGKFSTDAVVYITVVPWSTTKPTTPTTTSAPRVVTVLRGVWAPEPWFVAVLTLTGALLLLTVGLLTWTMCTRNSTWEKEEQSLSPHRDSVQKKDGMGNHTASDEGEKMSLDGSVSLSRVEIHEDVTRFNGKAQDPVSGRSYLFNSVTGERRWLDTPTADTHV</sequence>
<evidence type="ECO:0000313" key="2">
    <source>
        <dbReference type="Proteomes" id="UP000829447"/>
    </source>
</evidence>
<reference evidence="1 2" key="1">
    <citation type="journal article" date="2022" name="bioRxiv">
        <title>An ancient truncated duplication of the anti-Mullerian hormone receptor type 2 gene is a potential conserved master sex determinant in the Pangasiidae catfish family.</title>
        <authorList>
            <person name="Wen M."/>
            <person name="Pan Q."/>
            <person name="Jouanno E."/>
            <person name="Montfort J."/>
            <person name="Zahm M."/>
            <person name="Cabau C."/>
            <person name="Klopp C."/>
            <person name="Iampietro C."/>
            <person name="Roques C."/>
            <person name="Bouchez O."/>
            <person name="Castinel A."/>
            <person name="Donnadieu C."/>
            <person name="Parrinello H."/>
            <person name="Poncet C."/>
            <person name="Belmonte E."/>
            <person name="Gautier V."/>
            <person name="Avarre J.-C."/>
            <person name="Dugue R."/>
            <person name="Gustiano R."/>
            <person name="Ha T.T.T."/>
            <person name="Campet M."/>
            <person name="Sriphairoj K."/>
            <person name="Ribolli J."/>
            <person name="de Almeida F.L."/>
            <person name="Desvignes T."/>
            <person name="Postlethwait J.H."/>
            <person name="Bucao C.F."/>
            <person name="Robinson-Rechavi M."/>
            <person name="Bobe J."/>
            <person name="Herpin A."/>
            <person name="Guiguen Y."/>
        </authorList>
    </citation>
    <scope>NUCLEOTIDE SEQUENCE [LARGE SCALE GENOMIC DNA]</scope>
    <source>
        <strain evidence="1">YG-Dec2019</strain>
    </source>
</reference>